<evidence type="ECO:0000313" key="4">
    <source>
        <dbReference type="Proteomes" id="UP000431092"/>
    </source>
</evidence>
<organism evidence="3 4">
    <name type="scientific">Arsenicicoccus cauae</name>
    <dbReference type="NCBI Taxonomy" id="2663847"/>
    <lineage>
        <taxon>Bacteria</taxon>
        <taxon>Bacillati</taxon>
        <taxon>Actinomycetota</taxon>
        <taxon>Actinomycetes</taxon>
        <taxon>Micrococcales</taxon>
        <taxon>Intrasporangiaceae</taxon>
        <taxon>Arsenicicoccus</taxon>
    </lineage>
</organism>
<dbReference type="AlphaFoldDB" id="A0A6I3IDZ7"/>
<evidence type="ECO:0000256" key="2">
    <source>
        <dbReference type="SAM" id="Phobius"/>
    </source>
</evidence>
<protein>
    <submittedName>
        <fullName evidence="3">Uncharacterized protein</fullName>
    </submittedName>
</protein>
<feature type="compositionally biased region" description="Low complexity" evidence="1">
    <location>
        <begin position="48"/>
        <end position="58"/>
    </location>
</feature>
<reference evidence="3 4" key="1">
    <citation type="submission" date="2019-11" db="EMBL/GenBank/DDBJ databases">
        <title>Whole genome sequencing identifies a novel species of the genus Arsenicicoccus isolated from human blood.</title>
        <authorList>
            <person name="Jeong J.H."/>
            <person name="Kweon O.J."/>
            <person name="Kim H.R."/>
            <person name="Kim T.-H."/>
            <person name="Ha S.-M."/>
            <person name="Lee M.-K."/>
        </authorList>
    </citation>
    <scope>NUCLEOTIDE SEQUENCE [LARGE SCALE GENOMIC DNA]</scope>
    <source>
        <strain evidence="3 4">MKL-02</strain>
    </source>
</reference>
<comment type="caution">
    <text evidence="3">The sequence shown here is derived from an EMBL/GenBank/DDBJ whole genome shotgun (WGS) entry which is preliminary data.</text>
</comment>
<feature type="compositionally biased region" description="Pro residues" evidence="1">
    <location>
        <begin position="80"/>
        <end position="104"/>
    </location>
</feature>
<evidence type="ECO:0000256" key="1">
    <source>
        <dbReference type="SAM" id="MobiDB-lite"/>
    </source>
</evidence>
<accession>A0A6I3IDZ7</accession>
<dbReference type="EMBL" id="WLVL01000037">
    <property type="protein sequence ID" value="MTB72182.1"/>
    <property type="molecule type" value="Genomic_DNA"/>
</dbReference>
<dbReference type="RefSeq" id="WP_154593451.1">
    <property type="nucleotide sequence ID" value="NZ_WLVL01000037.1"/>
</dbReference>
<feature type="transmembrane region" description="Helical" evidence="2">
    <location>
        <begin position="20"/>
        <end position="42"/>
    </location>
</feature>
<proteinExistence type="predicted"/>
<sequence>MDGHATAIRRRPSATRREALVVRVVGLLTGTAWLAGCVAPVLSVSGAPPGTTSPAPAARTVAGRPVDPGSPTPTRTAPAAPRPPALPRPTPLHTPAPPPAPLPKVPSRAAVQGWSCDQLVQAVNGSAARCAEPGDPALRAQTVVAGESTVGLTDEHQVVHVERGMSTEDTYLVAMHERGHQELRQRCDTWTCGDALARAMGSSRGAWNDGPYFARVVEAGASTWARCHGADNPRYGYRLSCEDLEAAFGAEVSARRAHALEEQAYDLAWARYREDYERYRREYDLYAAQP</sequence>
<keyword evidence="2" id="KW-0812">Transmembrane</keyword>
<gene>
    <name evidence="3" type="ORF">GGG17_09415</name>
</gene>
<dbReference type="Proteomes" id="UP000431092">
    <property type="component" value="Unassembled WGS sequence"/>
</dbReference>
<keyword evidence="4" id="KW-1185">Reference proteome</keyword>
<evidence type="ECO:0000313" key="3">
    <source>
        <dbReference type="EMBL" id="MTB72182.1"/>
    </source>
</evidence>
<feature type="region of interest" description="Disordered" evidence="1">
    <location>
        <begin position="48"/>
        <end position="107"/>
    </location>
</feature>
<name>A0A6I3IDZ7_9MICO</name>
<keyword evidence="2" id="KW-1133">Transmembrane helix</keyword>
<keyword evidence="2" id="KW-0472">Membrane</keyword>